<feature type="domain" description="Response regulatory" evidence="7">
    <location>
        <begin position="2"/>
        <end position="119"/>
    </location>
</feature>
<dbReference type="PANTHER" id="PTHR48111:SF4">
    <property type="entry name" value="DNA-BINDING DUAL TRANSCRIPTIONAL REGULATOR OMPR"/>
    <property type="match status" value="1"/>
</dbReference>
<dbReference type="PANTHER" id="PTHR48111">
    <property type="entry name" value="REGULATOR OF RPOS"/>
    <property type="match status" value="1"/>
</dbReference>
<keyword evidence="3" id="KW-0805">Transcription regulation</keyword>
<dbReference type="GO" id="GO:0032993">
    <property type="term" value="C:protein-DNA complex"/>
    <property type="evidence" value="ECO:0007669"/>
    <property type="project" value="TreeGrafter"/>
</dbReference>
<evidence type="ECO:0000259" key="7">
    <source>
        <dbReference type="PROSITE" id="PS50110"/>
    </source>
</evidence>
<evidence type="ECO:0000256" key="2">
    <source>
        <dbReference type="ARBA" id="ARBA00023012"/>
    </source>
</evidence>
<keyword evidence="2" id="KW-0902">Two-component regulatory system</keyword>
<dbReference type="InterPro" id="IPR001789">
    <property type="entry name" value="Sig_transdc_resp-reg_receiver"/>
</dbReference>
<feature type="modified residue" description="4-aspartylphosphate" evidence="6">
    <location>
        <position position="51"/>
    </location>
</feature>
<dbReference type="Proteomes" id="UP000546464">
    <property type="component" value="Unassembled WGS sequence"/>
</dbReference>
<dbReference type="AlphaFoldDB" id="A0A842HDC0"/>
<keyword evidence="5" id="KW-0804">Transcription</keyword>
<dbReference type="GO" id="GO:0006355">
    <property type="term" value="P:regulation of DNA-templated transcription"/>
    <property type="evidence" value="ECO:0007669"/>
    <property type="project" value="TreeGrafter"/>
</dbReference>
<evidence type="ECO:0000256" key="6">
    <source>
        <dbReference type="PROSITE-ProRule" id="PRU00169"/>
    </source>
</evidence>
<keyword evidence="9" id="KW-1185">Reference proteome</keyword>
<proteinExistence type="predicted"/>
<keyword evidence="1 6" id="KW-0597">Phosphoprotein</keyword>
<name>A0A842HDC0_9BACT</name>
<evidence type="ECO:0000256" key="1">
    <source>
        <dbReference type="ARBA" id="ARBA00022553"/>
    </source>
</evidence>
<dbReference type="GO" id="GO:0000976">
    <property type="term" value="F:transcription cis-regulatory region binding"/>
    <property type="evidence" value="ECO:0007669"/>
    <property type="project" value="TreeGrafter"/>
</dbReference>
<dbReference type="SMART" id="SM00448">
    <property type="entry name" value="REC"/>
    <property type="match status" value="1"/>
</dbReference>
<protein>
    <submittedName>
        <fullName evidence="8">Response regulator</fullName>
    </submittedName>
</protein>
<dbReference type="GO" id="GO:0005829">
    <property type="term" value="C:cytosol"/>
    <property type="evidence" value="ECO:0007669"/>
    <property type="project" value="TreeGrafter"/>
</dbReference>
<evidence type="ECO:0000256" key="5">
    <source>
        <dbReference type="ARBA" id="ARBA00023163"/>
    </source>
</evidence>
<organism evidence="8 9">
    <name type="scientific">Ruficoccus amylovorans</name>
    <dbReference type="NCBI Taxonomy" id="1804625"/>
    <lineage>
        <taxon>Bacteria</taxon>
        <taxon>Pseudomonadati</taxon>
        <taxon>Verrucomicrobiota</taxon>
        <taxon>Opitutia</taxon>
        <taxon>Puniceicoccales</taxon>
        <taxon>Cerasicoccaceae</taxon>
        <taxon>Ruficoccus</taxon>
    </lineage>
</organism>
<dbReference type="EMBL" id="JACHVB010000014">
    <property type="protein sequence ID" value="MBC2593686.1"/>
    <property type="molecule type" value="Genomic_DNA"/>
</dbReference>
<accession>A0A842HDC0</accession>
<dbReference type="Pfam" id="PF00072">
    <property type="entry name" value="Response_reg"/>
    <property type="match status" value="1"/>
</dbReference>
<dbReference type="GO" id="GO:0000156">
    <property type="term" value="F:phosphorelay response regulator activity"/>
    <property type="evidence" value="ECO:0007669"/>
    <property type="project" value="TreeGrafter"/>
</dbReference>
<evidence type="ECO:0000256" key="3">
    <source>
        <dbReference type="ARBA" id="ARBA00023015"/>
    </source>
</evidence>
<gene>
    <name evidence="8" type="ORF">H5P28_05365</name>
</gene>
<evidence type="ECO:0000313" key="8">
    <source>
        <dbReference type="EMBL" id="MBC2593686.1"/>
    </source>
</evidence>
<evidence type="ECO:0000256" key="4">
    <source>
        <dbReference type="ARBA" id="ARBA00023125"/>
    </source>
</evidence>
<sequence>MQVLIAEDDFISRKLLEANLSQMGYGVSIAENGEDAWQQFNAQPTRIVVSDWLMPGMDGLELCQKIRARENTDYTYFIMLTANIGEDENYFMAMDSGVDDFLTKPLDRNQLQIRLRVAERILRSTSRIQSLETMLTICAYTKRINFPEEGWQTIEDFLCNHFGIQLSHGVDPGYYETHIKPELARLTAKHAGTGK</sequence>
<dbReference type="CDD" id="cd17574">
    <property type="entry name" value="REC_OmpR"/>
    <property type="match status" value="1"/>
</dbReference>
<dbReference type="InterPro" id="IPR039420">
    <property type="entry name" value="WalR-like"/>
</dbReference>
<dbReference type="Gene3D" id="3.40.50.2300">
    <property type="match status" value="1"/>
</dbReference>
<dbReference type="PROSITE" id="PS50110">
    <property type="entry name" value="RESPONSE_REGULATORY"/>
    <property type="match status" value="1"/>
</dbReference>
<dbReference type="InterPro" id="IPR011006">
    <property type="entry name" value="CheY-like_superfamily"/>
</dbReference>
<dbReference type="SUPFAM" id="SSF52172">
    <property type="entry name" value="CheY-like"/>
    <property type="match status" value="1"/>
</dbReference>
<evidence type="ECO:0000313" key="9">
    <source>
        <dbReference type="Proteomes" id="UP000546464"/>
    </source>
</evidence>
<comment type="caution">
    <text evidence="8">The sequence shown here is derived from an EMBL/GenBank/DDBJ whole genome shotgun (WGS) entry which is preliminary data.</text>
</comment>
<reference evidence="8 9" key="1">
    <citation type="submission" date="2020-07" db="EMBL/GenBank/DDBJ databases">
        <authorList>
            <person name="Feng X."/>
        </authorList>
    </citation>
    <scope>NUCLEOTIDE SEQUENCE [LARGE SCALE GENOMIC DNA]</scope>
    <source>
        <strain evidence="8 9">JCM31066</strain>
    </source>
</reference>
<keyword evidence="4" id="KW-0238">DNA-binding</keyword>